<sequence>MFLVFYSKFHSRQLRNKFYFHPFKWPCFIAFNFTLRNFLQKLPFIKSIRIDTISISVPQRVHYFFLNEDWNTREKSVKPL</sequence>
<keyword evidence="2" id="KW-1185">Reference proteome</keyword>
<dbReference type="EMBL" id="REGN01003427">
    <property type="protein sequence ID" value="RNA22584.1"/>
    <property type="molecule type" value="Genomic_DNA"/>
</dbReference>
<dbReference type="AlphaFoldDB" id="A0A3M7RGK1"/>
<gene>
    <name evidence="1" type="ORF">BpHYR1_009983</name>
</gene>
<evidence type="ECO:0000313" key="2">
    <source>
        <dbReference type="Proteomes" id="UP000276133"/>
    </source>
</evidence>
<protein>
    <submittedName>
        <fullName evidence="1">Uncharacterized protein</fullName>
    </submittedName>
</protein>
<dbReference type="Proteomes" id="UP000276133">
    <property type="component" value="Unassembled WGS sequence"/>
</dbReference>
<evidence type="ECO:0000313" key="1">
    <source>
        <dbReference type="EMBL" id="RNA22584.1"/>
    </source>
</evidence>
<accession>A0A3M7RGK1</accession>
<reference evidence="1 2" key="1">
    <citation type="journal article" date="2018" name="Sci. Rep.">
        <title>Genomic signatures of local adaptation to the degree of environmental predictability in rotifers.</title>
        <authorList>
            <person name="Franch-Gras L."/>
            <person name="Hahn C."/>
            <person name="Garcia-Roger E.M."/>
            <person name="Carmona M.J."/>
            <person name="Serra M."/>
            <person name="Gomez A."/>
        </authorList>
    </citation>
    <scope>NUCLEOTIDE SEQUENCE [LARGE SCALE GENOMIC DNA]</scope>
    <source>
        <strain evidence="1">HYR1</strain>
    </source>
</reference>
<proteinExistence type="predicted"/>
<organism evidence="1 2">
    <name type="scientific">Brachionus plicatilis</name>
    <name type="common">Marine rotifer</name>
    <name type="synonym">Brachionus muelleri</name>
    <dbReference type="NCBI Taxonomy" id="10195"/>
    <lineage>
        <taxon>Eukaryota</taxon>
        <taxon>Metazoa</taxon>
        <taxon>Spiralia</taxon>
        <taxon>Gnathifera</taxon>
        <taxon>Rotifera</taxon>
        <taxon>Eurotatoria</taxon>
        <taxon>Monogononta</taxon>
        <taxon>Pseudotrocha</taxon>
        <taxon>Ploima</taxon>
        <taxon>Brachionidae</taxon>
        <taxon>Brachionus</taxon>
    </lineage>
</organism>
<name>A0A3M7RGK1_BRAPC</name>
<comment type="caution">
    <text evidence="1">The sequence shown here is derived from an EMBL/GenBank/DDBJ whole genome shotgun (WGS) entry which is preliminary data.</text>
</comment>